<gene>
    <name evidence="7" type="ORF">B0G62_103138</name>
</gene>
<dbReference type="PROSITE" id="PS50977">
    <property type="entry name" value="HTH_TETR_2"/>
    <property type="match status" value="1"/>
</dbReference>
<dbReference type="Gene3D" id="1.10.357.10">
    <property type="entry name" value="Tetracycline Repressor, domain 2"/>
    <property type="match status" value="1"/>
</dbReference>
<dbReference type="OrthoDB" id="7252896at2"/>
<dbReference type="InterPro" id="IPR039538">
    <property type="entry name" value="BetI_C"/>
</dbReference>
<reference evidence="7 8" key="1">
    <citation type="submission" date="2018-01" db="EMBL/GenBank/DDBJ databases">
        <title>Genomic Encyclopedia of Type Strains, Phase III (KMG-III): the genomes of soil and plant-associated and newly described type strains.</title>
        <authorList>
            <person name="Whitman W."/>
        </authorList>
    </citation>
    <scope>NUCLEOTIDE SEQUENCE [LARGE SCALE GENOMIC DNA]</scope>
    <source>
        <strain evidence="7 8">JCM 18070</strain>
    </source>
</reference>
<keyword evidence="4" id="KW-0804">Transcription</keyword>
<evidence type="ECO:0000256" key="4">
    <source>
        <dbReference type="ARBA" id="ARBA00023163"/>
    </source>
</evidence>
<dbReference type="GO" id="GO:0000976">
    <property type="term" value="F:transcription cis-regulatory region binding"/>
    <property type="evidence" value="ECO:0007669"/>
    <property type="project" value="TreeGrafter"/>
</dbReference>
<dbReference type="Pfam" id="PF00440">
    <property type="entry name" value="TetR_N"/>
    <property type="match status" value="1"/>
</dbReference>
<organism evidence="7 8">
    <name type="scientific">Paraburkholderia eburnea</name>
    <dbReference type="NCBI Taxonomy" id="1189126"/>
    <lineage>
        <taxon>Bacteria</taxon>
        <taxon>Pseudomonadati</taxon>
        <taxon>Pseudomonadota</taxon>
        <taxon>Betaproteobacteria</taxon>
        <taxon>Burkholderiales</taxon>
        <taxon>Burkholderiaceae</taxon>
        <taxon>Paraburkholderia</taxon>
    </lineage>
</organism>
<dbReference type="RefSeq" id="WP_103703799.1">
    <property type="nucleotide sequence ID" value="NZ_PQGA01000003.1"/>
</dbReference>
<evidence type="ECO:0000259" key="6">
    <source>
        <dbReference type="PROSITE" id="PS50977"/>
    </source>
</evidence>
<keyword evidence="1" id="KW-0678">Repressor</keyword>
<proteinExistence type="predicted"/>
<accession>A0A2S4MFP5</accession>
<dbReference type="Proteomes" id="UP000237381">
    <property type="component" value="Unassembled WGS sequence"/>
</dbReference>
<dbReference type="AlphaFoldDB" id="A0A2S4MFP5"/>
<evidence type="ECO:0000256" key="1">
    <source>
        <dbReference type="ARBA" id="ARBA00022491"/>
    </source>
</evidence>
<feature type="domain" description="HTH tetR-type" evidence="6">
    <location>
        <begin position="18"/>
        <end position="78"/>
    </location>
</feature>
<dbReference type="InterPro" id="IPR001647">
    <property type="entry name" value="HTH_TetR"/>
</dbReference>
<comment type="caution">
    <text evidence="7">The sequence shown here is derived from an EMBL/GenBank/DDBJ whole genome shotgun (WGS) entry which is preliminary data.</text>
</comment>
<name>A0A2S4MFP5_9BURK</name>
<evidence type="ECO:0000256" key="2">
    <source>
        <dbReference type="ARBA" id="ARBA00023015"/>
    </source>
</evidence>
<evidence type="ECO:0000313" key="7">
    <source>
        <dbReference type="EMBL" id="POR53566.1"/>
    </source>
</evidence>
<dbReference type="SUPFAM" id="SSF48498">
    <property type="entry name" value="Tetracyclin repressor-like, C-terminal domain"/>
    <property type="match status" value="1"/>
</dbReference>
<evidence type="ECO:0000313" key="8">
    <source>
        <dbReference type="Proteomes" id="UP000237381"/>
    </source>
</evidence>
<feature type="DNA-binding region" description="H-T-H motif" evidence="5">
    <location>
        <begin position="41"/>
        <end position="60"/>
    </location>
</feature>
<sequence length="210" mass="23850">MTRQATPRPRLTREQSRDQTRERLLDAAQALFMAKGFVGASVEDIAQEAGYTRGAFYSNFDSKAELLVELLRRDHEAMEVDLRAIFEANAPREVMEARVLAFYSRLPQDNKMFLLWVEAKLLAARDARFRTRFNAFMKEKRERLAAYIEEFSARVGTPLSIAPDLMALGLMGLCDGVQFLATADPQHVTLPVVEEVLGRFFARVVFGRDA</sequence>
<dbReference type="PRINTS" id="PR00455">
    <property type="entry name" value="HTHTETR"/>
</dbReference>
<keyword evidence="2" id="KW-0805">Transcription regulation</keyword>
<dbReference type="SUPFAM" id="SSF46689">
    <property type="entry name" value="Homeodomain-like"/>
    <property type="match status" value="1"/>
</dbReference>
<dbReference type="Pfam" id="PF13977">
    <property type="entry name" value="TetR_C_6"/>
    <property type="match status" value="1"/>
</dbReference>
<evidence type="ECO:0000256" key="5">
    <source>
        <dbReference type="PROSITE-ProRule" id="PRU00335"/>
    </source>
</evidence>
<dbReference type="GO" id="GO:0003700">
    <property type="term" value="F:DNA-binding transcription factor activity"/>
    <property type="evidence" value="ECO:0007669"/>
    <property type="project" value="TreeGrafter"/>
</dbReference>
<dbReference type="InterPro" id="IPR009057">
    <property type="entry name" value="Homeodomain-like_sf"/>
</dbReference>
<dbReference type="PANTHER" id="PTHR30055:SF234">
    <property type="entry name" value="HTH-TYPE TRANSCRIPTIONAL REGULATOR BETI"/>
    <property type="match status" value="1"/>
</dbReference>
<evidence type="ECO:0000256" key="3">
    <source>
        <dbReference type="ARBA" id="ARBA00023125"/>
    </source>
</evidence>
<protein>
    <submittedName>
        <fullName evidence="7">TetR family transcriptional regulator</fullName>
    </submittedName>
</protein>
<dbReference type="EMBL" id="PQGA01000003">
    <property type="protein sequence ID" value="POR53566.1"/>
    <property type="molecule type" value="Genomic_DNA"/>
</dbReference>
<dbReference type="PANTHER" id="PTHR30055">
    <property type="entry name" value="HTH-TYPE TRANSCRIPTIONAL REGULATOR RUTR"/>
    <property type="match status" value="1"/>
</dbReference>
<keyword evidence="3 5" id="KW-0238">DNA-binding</keyword>
<keyword evidence="8" id="KW-1185">Reference proteome</keyword>
<dbReference type="InterPro" id="IPR050109">
    <property type="entry name" value="HTH-type_TetR-like_transc_reg"/>
</dbReference>
<dbReference type="InterPro" id="IPR036271">
    <property type="entry name" value="Tet_transcr_reg_TetR-rel_C_sf"/>
</dbReference>